<organism evidence="2 3">
    <name type="scientific">Catenovulum adriaticum</name>
    <dbReference type="NCBI Taxonomy" id="2984846"/>
    <lineage>
        <taxon>Bacteria</taxon>
        <taxon>Pseudomonadati</taxon>
        <taxon>Pseudomonadota</taxon>
        <taxon>Gammaproteobacteria</taxon>
        <taxon>Alteromonadales</taxon>
        <taxon>Alteromonadaceae</taxon>
        <taxon>Catenovulum</taxon>
    </lineage>
</organism>
<evidence type="ECO:0000256" key="1">
    <source>
        <dbReference type="SAM" id="Phobius"/>
    </source>
</evidence>
<feature type="transmembrane region" description="Helical" evidence="1">
    <location>
        <begin position="50"/>
        <end position="67"/>
    </location>
</feature>
<proteinExistence type="predicted"/>
<protein>
    <submittedName>
        <fullName evidence="2">DUF2069 domain-containing protein</fullName>
    </submittedName>
</protein>
<feature type="transmembrane region" description="Helical" evidence="1">
    <location>
        <begin position="23"/>
        <end position="44"/>
    </location>
</feature>
<name>A0ABY7AIQ5_9ALTE</name>
<keyword evidence="1" id="KW-0812">Transmembrane</keyword>
<feature type="transmembrane region" description="Helical" evidence="1">
    <location>
        <begin position="79"/>
        <end position="98"/>
    </location>
</feature>
<reference evidence="2" key="1">
    <citation type="submission" date="2022-10" db="EMBL/GenBank/DDBJ databases">
        <title>Catenovulum adriacola sp. nov. isolated in the Harbour of Susak.</title>
        <authorList>
            <person name="Schoch T."/>
            <person name="Reich S.J."/>
            <person name="Stoeferle S."/>
            <person name="Flaiz M."/>
            <person name="Kazda M."/>
            <person name="Riedel C.U."/>
            <person name="Duerre P."/>
        </authorList>
    </citation>
    <scope>NUCLEOTIDE SEQUENCE</scope>
    <source>
        <strain evidence="2">TS8</strain>
    </source>
</reference>
<gene>
    <name evidence="2" type="ORF">OLW01_07790</name>
</gene>
<feature type="transmembrane region" description="Helical" evidence="1">
    <location>
        <begin position="104"/>
        <end position="124"/>
    </location>
</feature>
<dbReference type="RefSeq" id="WP_268073266.1">
    <property type="nucleotide sequence ID" value="NZ_CP109965.1"/>
</dbReference>
<dbReference type="EMBL" id="CP109965">
    <property type="protein sequence ID" value="WAJ69098.1"/>
    <property type="molecule type" value="Genomic_DNA"/>
</dbReference>
<keyword evidence="1" id="KW-1133">Transmembrane helix</keyword>
<sequence length="143" mass="16620">MTESTNELNKSPERLKKIKHCKALALSGYLGLFVLIPIWHIWLAPPLEGMSIWFVVLLWLIPLVFPLKGMLTGKAYTYAWSNFICMFYFLHSLTLIYASEHERWLALTELILATLWFVGASYYAKYQGQYQGLGLKKLKKNQE</sequence>
<keyword evidence="3" id="KW-1185">Reference proteome</keyword>
<dbReference type="Proteomes" id="UP001163726">
    <property type="component" value="Chromosome"/>
</dbReference>
<evidence type="ECO:0000313" key="3">
    <source>
        <dbReference type="Proteomes" id="UP001163726"/>
    </source>
</evidence>
<accession>A0ABY7AIQ5</accession>
<keyword evidence="1" id="KW-0472">Membrane</keyword>
<dbReference type="Pfam" id="PF09842">
    <property type="entry name" value="DUF2069"/>
    <property type="match status" value="1"/>
</dbReference>
<evidence type="ECO:0000313" key="2">
    <source>
        <dbReference type="EMBL" id="WAJ69098.1"/>
    </source>
</evidence>
<dbReference type="InterPro" id="IPR018643">
    <property type="entry name" value="DUF2069_membrane"/>
</dbReference>